<protein>
    <submittedName>
        <fullName evidence="1">Uncharacterized protein</fullName>
    </submittedName>
</protein>
<reference evidence="1" key="1">
    <citation type="journal article" date="2021" name="Proc. Natl. Acad. Sci. U.S.A.">
        <title>A Catalog of Tens of Thousands of Viruses from Human Metagenomes Reveals Hidden Associations with Chronic Diseases.</title>
        <authorList>
            <person name="Tisza M.J."/>
            <person name="Buck C.B."/>
        </authorList>
    </citation>
    <scope>NUCLEOTIDE SEQUENCE</scope>
    <source>
        <strain evidence="1">CtjOQ18</strain>
    </source>
</reference>
<proteinExistence type="predicted"/>
<name>A0A8S5P1M5_9CAUD</name>
<sequence>MARLGLEIVSRWLIKFNFTTCLKFYSQKML</sequence>
<evidence type="ECO:0000313" key="1">
    <source>
        <dbReference type="EMBL" id="DAE00565.1"/>
    </source>
</evidence>
<accession>A0A8S5P1M5</accession>
<organism evidence="1">
    <name type="scientific">Peduovirinae sp. ctjOQ18</name>
    <dbReference type="NCBI Taxonomy" id="2825161"/>
    <lineage>
        <taxon>Viruses</taxon>
        <taxon>Duplodnaviria</taxon>
        <taxon>Heunggongvirae</taxon>
        <taxon>Uroviricota</taxon>
        <taxon>Caudoviricetes</taxon>
        <taxon>Peduoviridae</taxon>
    </lineage>
</organism>
<dbReference type="EMBL" id="BK015304">
    <property type="protein sequence ID" value="DAE00565.1"/>
    <property type="molecule type" value="Genomic_DNA"/>
</dbReference>